<proteinExistence type="predicted"/>
<reference evidence="3" key="2">
    <citation type="submission" date="2023-04" db="EMBL/GenBank/DDBJ databases">
        <authorList>
            <person name="Bruccoleri R.E."/>
            <person name="Oakeley E.J."/>
            <person name="Faust A.-M."/>
            <person name="Dessus-Babus S."/>
            <person name="Altorfer M."/>
            <person name="Burckhardt D."/>
            <person name="Oertli M."/>
            <person name="Naumann U."/>
            <person name="Petersen F."/>
            <person name="Wong J."/>
        </authorList>
    </citation>
    <scope>NUCLEOTIDE SEQUENCE</scope>
    <source>
        <strain evidence="3">GSM-AAB239-AS_SAM_17_03QT</strain>
        <tissue evidence="3">Leaf</tissue>
    </source>
</reference>
<dbReference type="PANTHER" id="PTHR33597">
    <property type="entry name" value="OS02G0760400 PROTEIN"/>
    <property type="match status" value="1"/>
</dbReference>
<dbReference type="Proteomes" id="UP001140949">
    <property type="component" value="Unassembled WGS sequence"/>
</dbReference>
<comment type="caution">
    <text evidence="3">The sequence shown here is derived from an EMBL/GenBank/DDBJ whole genome shotgun (WGS) entry which is preliminary data.</text>
</comment>
<reference evidence="3" key="1">
    <citation type="journal article" date="2023" name="GigaByte">
        <title>Genome assembly of the bearded iris, Iris pallida Lam.</title>
        <authorList>
            <person name="Bruccoleri R.E."/>
            <person name="Oakeley E.J."/>
            <person name="Faust A.M.E."/>
            <person name="Altorfer M."/>
            <person name="Dessus-Babus S."/>
            <person name="Burckhardt D."/>
            <person name="Oertli M."/>
            <person name="Naumann U."/>
            <person name="Petersen F."/>
            <person name="Wong J."/>
        </authorList>
    </citation>
    <scope>NUCLEOTIDE SEQUENCE</scope>
    <source>
        <strain evidence="3">GSM-AAB239-AS_SAM_17_03QT</strain>
    </source>
</reference>
<evidence type="ECO:0000313" key="4">
    <source>
        <dbReference type="Proteomes" id="UP001140949"/>
    </source>
</evidence>
<dbReference type="Pfam" id="PF25276">
    <property type="entry name" value="DUF7870"/>
    <property type="match status" value="1"/>
</dbReference>
<organism evidence="3 4">
    <name type="scientific">Iris pallida</name>
    <name type="common">Sweet iris</name>
    <dbReference type="NCBI Taxonomy" id="29817"/>
    <lineage>
        <taxon>Eukaryota</taxon>
        <taxon>Viridiplantae</taxon>
        <taxon>Streptophyta</taxon>
        <taxon>Embryophyta</taxon>
        <taxon>Tracheophyta</taxon>
        <taxon>Spermatophyta</taxon>
        <taxon>Magnoliopsida</taxon>
        <taxon>Liliopsida</taxon>
        <taxon>Asparagales</taxon>
        <taxon>Iridaceae</taxon>
        <taxon>Iridoideae</taxon>
        <taxon>Irideae</taxon>
        <taxon>Iris</taxon>
    </lineage>
</organism>
<accession>A0AAX6HKT9</accession>
<dbReference type="EMBL" id="JANAVB010008799">
    <property type="protein sequence ID" value="KAJ6841164.1"/>
    <property type="molecule type" value="Genomic_DNA"/>
</dbReference>
<evidence type="ECO:0000313" key="2">
    <source>
        <dbReference type="EMBL" id="KAJ6811722.1"/>
    </source>
</evidence>
<evidence type="ECO:0000259" key="1">
    <source>
        <dbReference type="Pfam" id="PF25276"/>
    </source>
</evidence>
<gene>
    <name evidence="2" type="ORF">M6B38_150380</name>
    <name evidence="3" type="ORF">M6B38_307950</name>
</gene>
<evidence type="ECO:0000313" key="3">
    <source>
        <dbReference type="EMBL" id="KAJ6841164.1"/>
    </source>
</evidence>
<keyword evidence="4" id="KW-1185">Reference proteome</keyword>
<sequence length="263" mass="30088">MKSSPQAGTRRSEGYSEFVVHLPDPKLLRVIARLILFATAIMSFPWLCNIFQPDSPDAAVEPKLVDDPFSLSTTMKKIPHADEGEFKVARRLLSVLGSKKEALEGLEDAFLEQPEEEEKKIKKINYLPDLIGDDNWLVGHPRRVFVDVGGTEKRARNTGWFEREYPKKGAEFEIVKMDLVKKEGGGIGDWLEKNVRAEEFVVMEADADAVEEMVRGNVIHLVDELFLECDTRGKRKSRRAYWECLALYGRVRDEGVVVHQRWE</sequence>
<protein>
    <recommendedName>
        <fullName evidence="1">DUF7870 domain-containing protein</fullName>
    </recommendedName>
</protein>
<name>A0AAX6HKT9_IRIPA</name>
<dbReference type="InterPro" id="IPR057192">
    <property type="entry name" value="DUF7870"/>
</dbReference>
<feature type="domain" description="DUF7870" evidence="1">
    <location>
        <begin position="103"/>
        <end position="262"/>
    </location>
</feature>
<dbReference type="EMBL" id="JANAVB010031417">
    <property type="protein sequence ID" value="KAJ6811722.1"/>
    <property type="molecule type" value="Genomic_DNA"/>
</dbReference>
<dbReference type="PANTHER" id="PTHR33597:SF11">
    <property type="entry name" value="OS07G0620600 PROTEIN"/>
    <property type="match status" value="1"/>
</dbReference>
<dbReference type="AlphaFoldDB" id="A0AAX6HKT9"/>